<dbReference type="Proteomes" id="UP000464620">
    <property type="component" value="Chromosome B09"/>
</dbReference>
<sequence length="114" mass="12702">MLAATFTFHVDRNLDLIHIGKDLELFIQVQTLLASDNAELKGIMKSLVVIARNQGWKQLFSGLSINYIKVVSSVAIGFTVYDTMKSYLRVPSRDDAAVEVVTNNRISQPSSQTQ</sequence>
<comment type="similarity">
    <text evidence="6">Belongs to the mitochondrial carrier (TC 2.A.29) family.</text>
</comment>
<accession>A0A444XN71</accession>
<keyword evidence="6" id="KW-0813">Transport</keyword>
<organism evidence="8 9">
    <name type="scientific">Arachis hypogaea</name>
    <name type="common">Peanut</name>
    <dbReference type="NCBI Taxonomy" id="3818"/>
    <lineage>
        <taxon>Eukaryota</taxon>
        <taxon>Viridiplantae</taxon>
        <taxon>Streptophyta</taxon>
        <taxon>Embryophyta</taxon>
        <taxon>Tracheophyta</taxon>
        <taxon>Spermatophyta</taxon>
        <taxon>Magnoliopsida</taxon>
        <taxon>eudicotyledons</taxon>
        <taxon>Gunneridae</taxon>
        <taxon>Pentapetalae</taxon>
        <taxon>rosids</taxon>
        <taxon>fabids</taxon>
        <taxon>Fabales</taxon>
        <taxon>Fabaceae</taxon>
        <taxon>Papilionoideae</taxon>
        <taxon>50 kb inversion clade</taxon>
        <taxon>dalbergioids sensu lato</taxon>
        <taxon>Dalbergieae</taxon>
        <taxon>Pterocarpus clade</taxon>
        <taxon>Arachis</taxon>
    </lineage>
</organism>
<dbReference type="InterPro" id="IPR023395">
    <property type="entry name" value="MCP_dom_sf"/>
</dbReference>
<gene>
    <name evidence="8" type="ORF">Ahy_B09g096924</name>
    <name evidence="7" type="ORF">DS421_19g655100</name>
</gene>
<dbReference type="InterPro" id="IPR018108">
    <property type="entry name" value="MCP_transmembrane"/>
</dbReference>
<dbReference type="SUPFAM" id="SSF103506">
    <property type="entry name" value="Mitochondrial carrier"/>
    <property type="match status" value="1"/>
</dbReference>
<evidence type="ECO:0000313" key="7">
    <source>
        <dbReference type="EMBL" id="QHN77714.1"/>
    </source>
</evidence>
<dbReference type="STRING" id="3818.A0A444XN71"/>
<feature type="repeat" description="Solcar" evidence="5">
    <location>
        <begin position="1"/>
        <end position="87"/>
    </location>
</feature>
<proteinExistence type="inferred from homology"/>
<evidence type="ECO:0000256" key="6">
    <source>
        <dbReference type="RuleBase" id="RU000488"/>
    </source>
</evidence>
<evidence type="ECO:0000256" key="5">
    <source>
        <dbReference type="PROSITE-ProRule" id="PRU00282"/>
    </source>
</evidence>
<evidence type="ECO:0000313" key="8">
    <source>
        <dbReference type="EMBL" id="RYQ91056.1"/>
    </source>
</evidence>
<reference evidence="8 9" key="1">
    <citation type="submission" date="2019-01" db="EMBL/GenBank/DDBJ databases">
        <title>Sequencing of cultivated peanut Arachis hypogaea provides insights into genome evolution and oil improvement.</title>
        <authorList>
            <person name="Chen X."/>
        </authorList>
    </citation>
    <scope>NUCLEOTIDE SEQUENCE [LARGE SCALE GENOMIC DNA]</scope>
    <source>
        <strain evidence="9">cv. Fuhuasheng</strain>
        <strain evidence="8">GDAAS-fuhuasheng2018</strain>
        <tissue evidence="8">Leaves</tissue>
    </source>
</reference>
<evidence type="ECO:0000313" key="10">
    <source>
        <dbReference type="Proteomes" id="UP000464620"/>
    </source>
</evidence>
<evidence type="ECO:0000256" key="2">
    <source>
        <dbReference type="ARBA" id="ARBA00022692"/>
    </source>
</evidence>
<comment type="subcellular location">
    <subcellularLocation>
        <location evidence="1">Membrane</location>
        <topology evidence="1">Multi-pass membrane protein</topology>
    </subcellularLocation>
</comment>
<keyword evidence="3" id="KW-0677">Repeat</keyword>
<dbReference type="Pfam" id="PF00153">
    <property type="entry name" value="Mito_carr"/>
    <property type="match status" value="1"/>
</dbReference>
<evidence type="ECO:0000256" key="4">
    <source>
        <dbReference type="ARBA" id="ARBA00023136"/>
    </source>
</evidence>
<protein>
    <submittedName>
        <fullName evidence="7">Graves disease carrier protein</fullName>
    </submittedName>
</protein>
<evidence type="ECO:0000256" key="1">
    <source>
        <dbReference type="ARBA" id="ARBA00004141"/>
    </source>
</evidence>
<evidence type="ECO:0000256" key="3">
    <source>
        <dbReference type="ARBA" id="ARBA00022737"/>
    </source>
</evidence>
<dbReference type="AlphaFoldDB" id="A0A444XN71"/>
<name>A0A444XN71_ARAHY</name>
<dbReference type="Proteomes" id="UP000289738">
    <property type="component" value="Chromosome B09"/>
</dbReference>
<dbReference type="Gene3D" id="1.50.40.10">
    <property type="entry name" value="Mitochondrial carrier domain"/>
    <property type="match status" value="1"/>
</dbReference>
<evidence type="ECO:0000313" key="9">
    <source>
        <dbReference type="Proteomes" id="UP000289738"/>
    </source>
</evidence>
<dbReference type="PROSITE" id="PS50920">
    <property type="entry name" value="SOLCAR"/>
    <property type="match status" value="1"/>
</dbReference>
<dbReference type="EMBL" id="CP031001">
    <property type="protein sequence ID" value="QHN77714.1"/>
    <property type="molecule type" value="Genomic_DNA"/>
</dbReference>
<keyword evidence="2 5" id="KW-0812">Transmembrane</keyword>
<keyword evidence="4 5" id="KW-0472">Membrane</keyword>
<dbReference type="PANTHER" id="PTHR24089">
    <property type="entry name" value="SOLUTE CARRIER FAMILY 25"/>
    <property type="match status" value="1"/>
</dbReference>
<dbReference type="GO" id="GO:0016020">
    <property type="term" value="C:membrane"/>
    <property type="evidence" value="ECO:0007669"/>
    <property type="project" value="UniProtKB-SubCell"/>
</dbReference>
<keyword evidence="9" id="KW-1185">Reference proteome</keyword>
<dbReference type="EMBL" id="SDMP01000019">
    <property type="protein sequence ID" value="RYQ91056.1"/>
    <property type="molecule type" value="Genomic_DNA"/>
</dbReference>
<reference evidence="7 10" key="2">
    <citation type="submission" date="2020-01" db="EMBL/GenBank/DDBJ databases">
        <title>Genome sequence of Arachis hypogaea, cultivar Shitouqi.</title>
        <authorList>
            <person name="Zhuang W."/>
            <person name="Chen H."/>
            <person name="Varshney R."/>
            <person name="Wang D."/>
            <person name="Ming R."/>
        </authorList>
    </citation>
    <scope>NUCLEOTIDE SEQUENCE [LARGE SCALE GENOMIC DNA]</scope>
    <source>
        <tissue evidence="7">Young leaf</tissue>
    </source>
</reference>